<sequence length="132" mass="15438">MWGLILSCNYNDNGFKPQPSNMLAVSLTNGHKLGANLLWPVRLWSRSRFPNKIIVTDTFSRTRPDELKWLRRVISRNWLLAFAFFGSVQTRSCKGNENVPVLLFSIKYFIQVLEFKNVYHILLQFRNQNCTA</sequence>
<dbReference type="AlphaFoldDB" id="A0AAV4TS54"/>
<protein>
    <submittedName>
        <fullName evidence="1">Uncharacterized protein</fullName>
    </submittedName>
</protein>
<gene>
    <name evidence="1" type="ORF">CEXT_147071</name>
</gene>
<evidence type="ECO:0000313" key="2">
    <source>
        <dbReference type="Proteomes" id="UP001054945"/>
    </source>
</evidence>
<accession>A0AAV4TS54</accession>
<dbReference type="EMBL" id="BPLR01011771">
    <property type="protein sequence ID" value="GIY48889.1"/>
    <property type="molecule type" value="Genomic_DNA"/>
</dbReference>
<comment type="caution">
    <text evidence="1">The sequence shown here is derived from an EMBL/GenBank/DDBJ whole genome shotgun (WGS) entry which is preliminary data.</text>
</comment>
<proteinExistence type="predicted"/>
<keyword evidence="2" id="KW-1185">Reference proteome</keyword>
<name>A0AAV4TS54_CAEEX</name>
<organism evidence="1 2">
    <name type="scientific">Caerostris extrusa</name>
    <name type="common">Bark spider</name>
    <name type="synonym">Caerostris bankana</name>
    <dbReference type="NCBI Taxonomy" id="172846"/>
    <lineage>
        <taxon>Eukaryota</taxon>
        <taxon>Metazoa</taxon>
        <taxon>Ecdysozoa</taxon>
        <taxon>Arthropoda</taxon>
        <taxon>Chelicerata</taxon>
        <taxon>Arachnida</taxon>
        <taxon>Araneae</taxon>
        <taxon>Araneomorphae</taxon>
        <taxon>Entelegynae</taxon>
        <taxon>Araneoidea</taxon>
        <taxon>Araneidae</taxon>
        <taxon>Caerostris</taxon>
    </lineage>
</organism>
<evidence type="ECO:0000313" key="1">
    <source>
        <dbReference type="EMBL" id="GIY48889.1"/>
    </source>
</evidence>
<dbReference type="Proteomes" id="UP001054945">
    <property type="component" value="Unassembled WGS sequence"/>
</dbReference>
<reference evidence="1 2" key="1">
    <citation type="submission" date="2021-06" db="EMBL/GenBank/DDBJ databases">
        <title>Caerostris extrusa draft genome.</title>
        <authorList>
            <person name="Kono N."/>
            <person name="Arakawa K."/>
        </authorList>
    </citation>
    <scope>NUCLEOTIDE SEQUENCE [LARGE SCALE GENOMIC DNA]</scope>
</reference>